<comment type="caution">
    <text evidence="3">The sequence shown here is derived from an EMBL/GenBank/DDBJ whole genome shotgun (WGS) entry which is preliminary data.</text>
</comment>
<feature type="compositionally biased region" description="Basic and acidic residues" evidence="1">
    <location>
        <begin position="200"/>
        <end position="209"/>
    </location>
</feature>
<dbReference type="EMBL" id="NEDP02003142">
    <property type="protein sequence ID" value="OWF49388.1"/>
    <property type="molecule type" value="Genomic_DNA"/>
</dbReference>
<keyword evidence="2" id="KW-0472">Membrane</keyword>
<evidence type="ECO:0000256" key="2">
    <source>
        <dbReference type="SAM" id="Phobius"/>
    </source>
</evidence>
<evidence type="ECO:0000313" key="4">
    <source>
        <dbReference type="Proteomes" id="UP000242188"/>
    </source>
</evidence>
<evidence type="ECO:0000313" key="3">
    <source>
        <dbReference type="EMBL" id="OWF49388.1"/>
    </source>
</evidence>
<dbReference type="Proteomes" id="UP000242188">
    <property type="component" value="Unassembled WGS sequence"/>
</dbReference>
<dbReference type="OrthoDB" id="6143115at2759"/>
<sequence length="420" mass="46900">MKKSQDNKIDLYVECWSKFFDVDGNSVTLTTSTAGPITSPPSPNGSLSTKKPSSEVPSVMVYTIGGSAVFLLLTCMLFIVCMVMSRKTRSERRRRKAAEAESNVMKTTMTSITDTEDNTTYAEVSMGDPTYRDGHIELPSRKRTRIGGVSNGLQTVKRFFSVEGNQPTSAQPYAATREPTRREPLPAIPEASQKSNSFPRSREQSEKRLSYRNPEYEEIGPEFLRRSHIYNPLVSSTLKVTDTGSSPYEALRKSTLSPIPGSTRSLPKETNMEDNYFIVEKEGDGYSKVVKDKAPADGAYFIVEKETELPSRHEPPSPDGDIDINVIPSSPPCEEDAERQPMLGTTSSGCWEASSAGESDNNYFLLEKSNGSAPSETDYRDYVQPMDKQRNSYIDILPDHVKFVDIKNQSDERRRQLTNT</sequence>
<keyword evidence="2" id="KW-0812">Transmembrane</keyword>
<name>A0A210QKW7_MIZYE</name>
<feature type="region of interest" description="Disordered" evidence="1">
    <location>
        <begin position="164"/>
        <end position="213"/>
    </location>
</feature>
<feature type="transmembrane region" description="Helical" evidence="2">
    <location>
        <begin position="59"/>
        <end position="85"/>
    </location>
</feature>
<protein>
    <submittedName>
        <fullName evidence="3">Uncharacterized protein</fullName>
    </submittedName>
</protein>
<keyword evidence="4" id="KW-1185">Reference proteome</keyword>
<organism evidence="3 4">
    <name type="scientific">Mizuhopecten yessoensis</name>
    <name type="common">Japanese scallop</name>
    <name type="synonym">Patinopecten yessoensis</name>
    <dbReference type="NCBI Taxonomy" id="6573"/>
    <lineage>
        <taxon>Eukaryota</taxon>
        <taxon>Metazoa</taxon>
        <taxon>Spiralia</taxon>
        <taxon>Lophotrochozoa</taxon>
        <taxon>Mollusca</taxon>
        <taxon>Bivalvia</taxon>
        <taxon>Autobranchia</taxon>
        <taxon>Pteriomorphia</taxon>
        <taxon>Pectinida</taxon>
        <taxon>Pectinoidea</taxon>
        <taxon>Pectinidae</taxon>
        <taxon>Mizuhopecten</taxon>
    </lineage>
</organism>
<accession>A0A210QKW7</accession>
<feature type="region of interest" description="Disordered" evidence="1">
    <location>
        <begin position="31"/>
        <end position="53"/>
    </location>
</feature>
<proteinExistence type="predicted"/>
<keyword evidence="2" id="KW-1133">Transmembrane helix</keyword>
<reference evidence="3 4" key="1">
    <citation type="journal article" date="2017" name="Nat. Ecol. Evol.">
        <title>Scallop genome provides insights into evolution of bilaterian karyotype and development.</title>
        <authorList>
            <person name="Wang S."/>
            <person name="Zhang J."/>
            <person name="Jiao W."/>
            <person name="Li J."/>
            <person name="Xun X."/>
            <person name="Sun Y."/>
            <person name="Guo X."/>
            <person name="Huan P."/>
            <person name="Dong B."/>
            <person name="Zhang L."/>
            <person name="Hu X."/>
            <person name="Sun X."/>
            <person name="Wang J."/>
            <person name="Zhao C."/>
            <person name="Wang Y."/>
            <person name="Wang D."/>
            <person name="Huang X."/>
            <person name="Wang R."/>
            <person name="Lv J."/>
            <person name="Li Y."/>
            <person name="Zhang Z."/>
            <person name="Liu B."/>
            <person name="Lu W."/>
            <person name="Hui Y."/>
            <person name="Liang J."/>
            <person name="Zhou Z."/>
            <person name="Hou R."/>
            <person name="Li X."/>
            <person name="Liu Y."/>
            <person name="Li H."/>
            <person name="Ning X."/>
            <person name="Lin Y."/>
            <person name="Zhao L."/>
            <person name="Xing Q."/>
            <person name="Dou J."/>
            <person name="Li Y."/>
            <person name="Mao J."/>
            <person name="Guo H."/>
            <person name="Dou H."/>
            <person name="Li T."/>
            <person name="Mu C."/>
            <person name="Jiang W."/>
            <person name="Fu Q."/>
            <person name="Fu X."/>
            <person name="Miao Y."/>
            <person name="Liu J."/>
            <person name="Yu Q."/>
            <person name="Li R."/>
            <person name="Liao H."/>
            <person name="Li X."/>
            <person name="Kong Y."/>
            <person name="Jiang Z."/>
            <person name="Chourrout D."/>
            <person name="Li R."/>
            <person name="Bao Z."/>
        </authorList>
    </citation>
    <scope>NUCLEOTIDE SEQUENCE [LARGE SCALE GENOMIC DNA]</scope>
    <source>
        <strain evidence="3 4">PY_sf001</strain>
    </source>
</reference>
<gene>
    <name evidence="3" type="ORF">KP79_PYT11813</name>
</gene>
<evidence type="ECO:0000256" key="1">
    <source>
        <dbReference type="SAM" id="MobiDB-lite"/>
    </source>
</evidence>
<dbReference type="AlphaFoldDB" id="A0A210QKW7"/>